<protein>
    <submittedName>
        <fullName evidence="1">Uncharacterized protein</fullName>
    </submittedName>
</protein>
<organism evidence="1">
    <name type="scientific">Rhodococcus hoagii</name>
    <name type="common">Corynebacterium equii</name>
    <dbReference type="NCBI Taxonomy" id="43767"/>
    <lineage>
        <taxon>Bacteria</taxon>
        <taxon>Bacillati</taxon>
        <taxon>Actinomycetota</taxon>
        <taxon>Actinomycetes</taxon>
        <taxon>Mycobacteriales</taxon>
        <taxon>Nocardiaceae</taxon>
        <taxon>Prescottella</taxon>
    </lineage>
</organism>
<evidence type="ECO:0000313" key="1">
    <source>
        <dbReference type="EMBL" id="ARX60573.1"/>
    </source>
</evidence>
<geneLocation type="plasmid" evidence="2">
    <name>PVAPB1533</name>
</geneLocation>
<sequence>MTRSTPARSPRYLVLGLGLAAALPISLAPAAGQAPGSGVTVL</sequence>
<dbReference type="EMBL" id="KX443406">
    <property type="protein sequence ID" value="ARX60573.1"/>
    <property type="molecule type" value="Genomic_DNA"/>
</dbReference>
<name>A0A1Z1UYU8_RHOHA</name>
<geneLocation type="plasmid" evidence="1">
    <name>pVAPB1413</name>
</geneLocation>
<dbReference type="EMBL" id="KX443407">
    <property type="protein sequence ID" value="ARX60678.1"/>
    <property type="molecule type" value="Genomic_DNA"/>
</dbReference>
<keyword evidence="1" id="KW-0614">Plasmid</keyword>
<evidence type="ECO:0000313" key="2">
    <source>
        <dbReference type="EMBL" id="ARX60678.1"/>
    </source>
</evidence>
<dbReference type="AlphaFoldDB" id="A0A1Z1UYU8"/>
<accession>A0A1Z1UYU8</accession>
<proteinExistence type="predicted"/>
<reference evidence="1" key="1">
    <citation type="journal article" date="2017" name="Genome Biol. Evol.">
        <title>Comparative Genomics of Rhodococcus equi Virulence Plasmids Indicates Host-Driven Evolution of the vap Pathogenicity Island.</title>
        <authorList>
            <person name="MacArthur I."/>
            <person name="Anastasi E."/>
            <person name="Alvarez S."/>
            <person name="Scortti M."/>
            <person name="Vazquez-Boland J.A."/>
        </authorList>
    </citation>
    <scope>NUCLEOTIDE SEQUENCE</scope>
    <source>
        <strain evidence="1">PAM1413</strain>
        <strain evidence="2">PAM1533</strain>
        <plasmid evidence="1">pVAPB1413</plasmid>
        <plasmid evidence="2">PVAPB1533</plasmid>
    </source>
</reference>
<gene>
    <name evidence="1" type="ORF">pVAPB1413_0792</name>
    <name evidence="2" type="ORF">pVAPB1533_0792</name>
</gene>